<proteinExistence type="predicted"/>
<protein>
    <submittedName>
        <fullName evidence="3">Uncharacterized protein</fullName>
    </submittedName>
</protein>
<name>A0AA35RTW1_GEOBA</name>
<evidence type="ECO:0000313" key="3">
    <source>
        <dbReference type="EMBL" id="CAI8017630.1"/>
    </source>
</evidence>
<keyword evidence="2" id="KW-1133">Transmembrane helix</keyword>
<dbReference type="Proteomes" id="UP001174909">
    <property type="component" value="Unassembled WGS sequence"/>
</dbReference>
<feature type="transmembrane region" description="Helical" evidence="2">
    <location>
        <begin position="36"/>
        <end position="61"/>
    </location>
</feature>
<keyword evidence="2" id="KW-0812">Transmembrane</keyword>
<organism evidence="3 4">
    <name type="scientific">Geodia barretti</name>
    <name type="common">Barrett's horny sponge</name>
    <dbReference type="NCBI Taxonomy" id="519541"/>
    <lineage>
        <taxon>Eukaryota</taxon>
        <taxon>Metazoa</taxon>
        <taxon>Porifera</taxon>
        <taxon>Demospongiae</taxon>
        <taxon>Heteroscleromorpha</taxon>
        <taxon>Tetractinellida</taxon>
        <taxon>Astrophorina</taxon>
        <taxon>Geodiidae</taxon>
        <taxon>Geodia</taxon>
    </lineage>
</organism>
<keyword evidence="2" id="KW-0472">Membrane</keyword>
<gene>
    <name evidence="3" type="ORF">GBAR_LOCUS10679</name>
</gene>
<evidence type="ECO:0000256" key="2">
    <source>
        <dbReference type="SAM" id="Phobius"/>
    </source>
</evidence>
<evidence type="ECO:0000313" key="4">
    <source>
        <dbReference type="Proteomes" id="UP001174909"/>
    </source>
</evidence>
<feature type="region of interest" description="Disordered" evidence="1">
    <location>
        <begin position="1"/>
        <end position="23"/>
    </location>
</feature>
<evidence type="ECO:0000256" key="1">
    <source>
        <dbReference type="SAM" id="MobiDB-lite"/>
    </source>
</evidence>
<keyword evidence="4" id="KW-1185">Reference proteome</keyword>
<sequence length="98" mass="11167">MDDEKRPLFAPPTTDASAAGPKPIWKENKDNKIFKLVLGGFLAFVVLNLILSILMASIQSWRVTKLYILLLASLLVFAQVPFFMVFFIYKDFRSQSPK</sequence>
<accession>A0AA35RTW1</accession>
<reference evidence="3" key="1">
    <citation type="submission" date="2023-03" db="EMBL/GenBank/DDBJ databases">
        <authorList>
            <person name="Steffen K."/>
            <person name="Cardenas P."/>
        </authorList>
    </citation>
    <scope>NUCLEOTIDE SEQUENCE</scope>
</reference>
<dbReference type="EMBL" id="CASHTH010001645">
    <property type="protein sequence ID" value="CAI8017630.1"/>
    <property type="molecule type" value="Genomic_DNA"/>
</dbReference>
<comment type="caution">
    <text evidence="3">The sequence shown here is derived from an EMBL/GenBank/DDBJ whole genome shotgun (WGS) entry which is preliminary data.</text>
</comment>
<dbReference type="AlphaFoldDB" id="A0AA35RTW1"/>
<feature type="transmembrane region" description="Helical" evidence="2">
    <location>
        <begin position="67"/>
        <end position="89"/>
    </location>
</feature>